<organism evidence="2 3">
    <name type="scientific">Clonostachys rhizophaga</name>
    <dbReference type="NCBI Taxonomy" id="160324"/>
    <lineage>
        <taxon>Eukaryota</taxon>
        <taxon>Fungi</taxon>
        <taxon>Dikarya</taxon>
        <taxon>Ascomycota</taxon>
        <taxon>Pezizomycotina</taxon>
        <taxon>Sordariomycetes</taxon>
        <taxon>Hypocreomycetidae</taxon>
        <taxon>Hypocreales</taxon>
        <taxon>Bionectriaceae</taxon>
        <taxon>Clonostachys</taxon>
    </lineage>
</organism>
<keyword evidence="3" id="KW-1185">Reference proteome</keyword>
<dbReference type="Proteomes" id="UP000696573">
    <property type="component" value="Unassembled WGS sequence"/>
</dbReference>
<sequence>MNTIKTICGLCVVATAAAKLPENSGCGDINVLYTGFLAYHPYVIEQGWDSVAVDAGLRKDAQKLIDAVYNTKRSVIVRFVLMGPDEDTSQLEARFQDVEFHITTSCFERQSDTPIVYNYDPSTLLWSVARRFPIKEDCINKPGKDPGYEEICDQRCEMSKIVWHLRQLALDKDITISNEAPGGI</sequence>
<proteinExistence type="predicted"/>
<comment type="caution">
    <text evidence="2">The sequence shown here is derived from an EMBL/GenBank/DDBJ whole genome shotgun (WGS) entry which is preliminary data.</text>
</comment>
<name>A0A9N9VCB0_9HYPO</name>
<feature type="signal peptide" evidence="1">
    <location>
        <begin position="1"/>
        <end position="18"/>
    </location>
</feature>
<protein>
    <submittedName>
        <fullName evidence="2">Uncharacterized protein</fullName>
    </submittedName>
</protein>
<dbReference type="OrthoDB" id="2943660at2759"/>
<evidence type="ECO:0000313" key="3">
    <source>
        <dbReference type="Proteomes" id="UP000696573"/>
    </source>
</evidence>
<evidence type="ECO:0000313" key="2">
    <source>
        <dbReference type="EMBL" id="CAH0020702.1"/>
    </source>
</evidence>
<reference evidence="2" key="1">
    <citation type="submission" date="2021-10" db="EMBL/GenBank/DDBJ databases">
        <authorList>
            <person name="Piombo E."/>
        </authorList>
    </citation>
    <scope>NUCLEOTIDE SEQUENCE</scope>
</reference>
<accession>A0A9N9VCB0</accession>
<evidence type="ECO:0000256" key="1">
    <source>
        <dbReference type="SAM" id="SignalP"/>
    </source>
</evidence>
<dbReference type="EMBL" id="CABFNQ020000645">
    <property type="protein sequence ID" value="CAH0020702.1"/>
    <property type="molecule type" value="Genomic_DNA"/>
</dbReference>
<gene>
    <name evidence="2" type="ORF">CRHIZ90672A_00004516</name>
</gene>
<keyword evidence="1" id="KW-0732">Signal</keyword>
<feature type="chain" id="PRO_5040431928" evidence="1">
    <location>
        <begin position="19"/>
        <end position="184"/>
    </location>
</feature>
<dbReference type="AlphaFoldDB" id="A0A9N9VCB0"/>